<dbReference type="PANTHER" id="PTHR19848">
    <property type="entry name" value="WD40 REPEAT PROTEIN"/>
    <property type="match status" value="1"/>
</dbReference>
<dbReference type="STRING" id="765257.A0A0C9YP10"/>
<gene>
    <name evidence="3" type="ORF">PISMIDRAFT_74152</name>
</gene>
<dbReference type="OrthoDB" id="10248252at2759"/>
<proteinExistence type="predicted"/>
<dbReference type="Gene3D" id="2.130.10.10">
    <property type="entry name" value="YVTN repeat-like/Quinoprotein amine dehydrogenase"/>
    <property type="match status" value="2"/>
</dbReference>
<evidence type="ECO:0000313" key="4">
    <source>
        <dbReference type="Proteomes" id="UP000054018"/>
    </source>
</evidence>
<organism evidence="3 4">
    <name type="scientific">Pisolithus microcarpus 441</name>
    <dbReference type="NCBI Taxonomy" id="765257"/>
    <lineage>
        <taxon>Eukaryota</taxon>
        <taxon>Fungi</taxon>
        <taxon>Dikarya</taxon>
        <taxon>Basidiomycota</taxon>
        <taxon>Agaricomycotina</taxon>
        <taxon>Agaricomycetes</taxon>
        <taxon>Agaricomycetidae</taxon>
        <taxon>Boletales</taxon>
        <taxon>Sclerodermatineae</taxon>
        <taxon>Pisolithaceae</taxon>
        <taxon>Pisolithus</taxon>
    </lineage>
</organism>
<reference evidence="4" key="2">
    <citation type="submission" date="2015-01" db="EMBL/GenBank/DDBJ databases">
        <title>Evolutionary Origins and Diversification of the Mycorrhizal Mutualists.</title>
        <authorList>
            <consortium name="DOE Joint Genome Institute"/>
            <consortium name="Mycorrhizal Genomics Consortium"/>
            <person name="Kohler A."/>
            <person name="Kuo A."/>
            <person name="Nagy L.G."/>
            <person name="Floudas D."/>
            <person name="Copeland A."/>
            <person name="Barry K.W."/>
            <person name="Cichocki N."/>
            <person name="Veneault-Fourrey C."/>
            <person name="LaButti K."/>
            <person name="Lindquist E.A."/>
            <person name="Lipzen A."/>
            <person name="Lundell T."/>
            <person name="Morin E."/>
            <person name="Murat C."/>
            <person name="Riley R."/>
            <person name="Ohm R."/>
            <person name="Sun H."/>
            <person name="Tunlid A."/>
            <person name="Henrissat B."/>
            <person name="Grigoriev I.V."/>
            <person name="Hibbett D.S."/>
            <person name="Martin F."/>
        </authorList>
    </citation>
    <scope>NUCLEOTIDE SEQUENCE [LARGE SCALE GENOMIC DNA]</scope>
    <source>
        <strain evidence="4">441</strain>
    </source>
</reference>
<accession>A0A0C9YP10</accession>
<name>A0A0C9YP10_9AGAM</name>
<dbReference type="InterPro" id="IPR015943">
    <property type="entry name" value="WD40/YVTN_repeat-like_dom_sf"/>
</dbReference>
<dbReference type="Proteomes" id="UP000054018">
    <property type="component" value="Unassembled WGS sequence"/>
</dbReference>
<dbReference type="SUPFAM" id="SSF101908">
    <property type="entry name" value="Putative isomerase YbhE"/>
    <property type="match status" value="1"/>
</dbReference>
<dbReference type="PANTHER" id="PTHR19848:SF8">
    <property type="entry name" value="F-BOX AND WD REPEAT DOMAIN CONTAINING 7"/>
    <property type="match status" value="1"/>
</dbReference>
<evidence type="ECO:0000313" key="3">
    <source>
        <dbReference type="EMBL" id="KIK15524.1"/>
    </source>
</evidence>
<evidence type="ECO:0008006" key="5">
    <source>
        <dbReference type="Google" id="ProtNLM"/>
    </source>
</evidence>
<sequence>ENQVLGGHQDGYIRQWRIEDGQEQGPTMRGSGGICSIAVSQDGRWIVSGDDENQAIVWNGVTHEKVVHVEHEAYIFAVDISNDCTKVVTASWAAVGETARIFDTASGTDLFPLVSPGHLRGIKFSPDGSRFATASFYDGVRVYSTHDGNVLFDSGDWWIHETESRASVACNGRFVACSAGSSVSLWDCVSHEQIGSIITHSTGIRCIALSPSGGYLACSAG</sequence>
<evidence type="ECO:0000256" key="1">
    <source>
        <dbReference type="ARBA" id="ARBA00022574"/>
    </source>
</evidence>
<dbReference type="HOGENOM" id="CLU_028047_0_0_1"/>
<dbReference type="AlphaFoldDB" id="A0A0C9YP10"/>
<dbReference type="EMBL" id="KN833888">
    <property type="protein sequence ID" value="KIK15524.1"/>
    <property type="molecule type" value="Genomic_DNA"/>
</dbReference>
<feature type="non-terminal residue" evidence="3">
    <location>
        <position position="1"/>
    </location>
</feature>
<dbReference type="InterPro" id="IPR001680">
    <property type="entry name" value="WD40_rpt"/>
</dbReference>
<dbReference type="SMART" id="SM00320">
    <property type="entry name" value="WD40"/>
    <property type="match status" value="3"/>
</dbReference>
<keyword evidence="2" id="KW-0677">Repeat</keyword>
<evidence type="ECO:0000256" key="2">
    <source>
        <dbReference type="ARBA" id="ARBA00022737"/>
    </source>
</evidence>
<keyword evidence="4" id="KW-1185">Reference proteome</keyword>
<reference evidence="3 4" key="1">
    <citation type="submission" date="2014-04" db="EMBL/GenBank/DDBJ databases">
        <authorList>
            <consortium name="DOE Joint Genome Institute"/>
            <person name="Kuo A."/>
            <person name="Kohler A."/>
            <person name="Costa M.D."/>
            <person name="Nagy L.G."/>
            <person name="Floudas D."/>
            <person name="Copeland A."/>
            <person name="Barry K.W."/>
            <person name="Cichocki N."/>
            <person name="Veneault-Fourrey C."/>
            <person name="LaButti K."/>
            <person name="Lindquist E.A."/>
            <person name="Lipzen A."/>
            <person name="Lundell T."/>
            <person name="Morin E."/>
            <person name="Murat C."/>
            <person name="Sun H."/>
            <person name="Tunlid A."/>
            <person name="Henrissat B."/>
            <person name="Grigoriev I.V."/>
            <person name="Hibbett D.S."/>
            <person name="Martin F."/>
            <person name="Nordberg H.P."/>
            <person name="Cantor M.N."/>
            <person name="Hua S.X."/>
        </authorList>
    </citation>
    <scope>NUCLEOTIDE SEQUENCE [LARGE SCALE GENOMIC DNA]</scope>
    <source>
        <strain evidence="3 4">441</strain>
    </source>
</reference>
<feature type="non-terminal residue" evidence="3">
    <location>
        <position position="221"/>
    </location>
</feature>
<dbReference type="Pfam" id="PF00400">
    <property type="entry name" value="WD40"/>
    <property type="match status" value="3"/>
</dbReference>
<keyword evidence="1" id="KW-0853">WD repeat</keyword>
<protein>
    <recommendedName>
        <fullName evidence="5">WD40 repeat-like protein</fullName>
    </recommendedName>
</protein>